<feature type="repeat" description="RCC1" evidence="2">
    <location>
        <begin position="343"/>
        <end position="394"/>
    </location>
</feature>
<evidence type="ECO:0000259" key="4">
    <source>
        <dbReference type="PROSITE" id="PS50097"/>
    </source>
</evidence>
<dbReference type="Gene3D" id="1.25.40.20">
    <property type="entry name" value="Ankyrin repeat-containing domain"/>
    <property type="match status" value="1"/>
</dbReference>
<feature type="region of interest" description="Disordered" evidence="3">
    <location>
        <begin position="1531"/>
        <end position="1660"/>
    </location>
</feature>
<accession>A0AAD5Z0C8</accession>
<keyword evidence="1" id="KW-0677">Repeat</keyword>
<protein>
    <recommendedName>
        <fullName evidence="4">BTB domain-containing protein</fullName>
    </recommendedName>
</protein>
<dbReference type="InterPro" id="IPR009091">
    <property type="entry name" value="RCC1/BLIP-II"/>
</dbReference>
<feature type="compositionally biased region" description="Low complexity" evidence="3">
    <location>
        <begin position="1322"/>
        <end position="1354"/>
    </location>
</feature>
<evidence type="ECO:0000313" key="5">
    <source>
        <dbReference type="EMBL" id="KAJ3576540.1"/>
    </source>
</evidence>
<feature type="compositionally biased region" description="Polar residues" evidence="3">
    <location>
        <begin position="1362"/>
        <end position="1377"/>
    </location>
</feature>
<feature type="repeat" description="RCC1" evidence="2">
    <location>
        <begin position="281"/>
        <end position="343"/>
    </location>
</feature>
<dbReference type="Pfam" id="PF13540">
    <property type="entry name" value="RCC1_2"/>
    <property type="match status" value="1"/>
</dbReference>
<feature type="compositionally biased region" description="Gly residues" evidence="3">
    <location>
        <begin position="1539"/>
        <end position="1564"/>
    </location>
</feature>
<organism evidence="5 6">
    <name type="scientific">Leucocoprinus birnbaumii</name>
    <dbReference type="NCBI Taxonomy" id="56174"/>
    <lineage>
        <taxon>Eukaryota</taxon>
        <taxon>Fungi</taxon>
        <taxon>Dikarya</taxon>
        <taxon>Basidiomycota</taxon>
        <taxon>Agaricomycotina</taxon>
        <taxon>Agaricomycetes</taxon>
        <taxon>Agaricomycetidae</taxon>
        <taxon>Agaricales</taxon>
        <taxon>Agaricineae</taxon>
        <taxon>Agaricaceae</taxon>
        <taxon>Leucocoprinus</taxon>
    </lineage>
</organism>
<feature type="region of interest" description="Disordered" evidence="3">
    <location>
        <begin position="645"/>
        <end position="676"/>
    </location>
</feature>
<dbReference type="InterPro" id="IPR051625">
    <property type="entry name" value="Signaling_Regulatory_Domain"/>
</dbReference>
<reference evidence="5" key="1">
    <citation type="submission" date="2022-07" db="EMBL/GenBank/DDBJ databases">
        <title>Genome Sequence of Leucocoprinus birnbaumii.</title>
        <authorList>
            <person name="Buettner E."/>
        </authorList>
    </citation>
    <scope>NUCLEOTIDE SEQUENCE</scope>
    <source>
        <strain evidence="5">VT141</strain>
    </source>
</reference>
<feature type="compositionally biased region" description="Acidic residues" evidence="3">
    <location>
        <begin position="662"/>
        <end position="676"/>
    </location>
</feature>
<dbReference type="InterPro" id="IPR036770">
    <property type="entry name" value="Ankyrin_rpt-contain_sf"/>
</dbReference>
<dbReference type="Pfam" id="PF12796">
    <property type="entry name" value="Ank_2"/>
    <property type="match status" value="1"/>
</dbReference>
<feature type="compositionally biased region" description="Basic and acidic residues" evidence="3">
    <location>
        <begin position="723"/>
        <end position="739"/>
    </location>
</feature>
<evidence type="ECO:0000256" key="1">
    <source>
        <dbReference type="ARBA" id="ARBA00022737"/>
    </source>
</evidence>
<dbReference type="EMBL" id="JANIEX010000009">
    <property type="protein sequence ID" value="KAJ3576540.1"/>
    <property type="molecule type" value="Genomic_DNA"/>
</dbReference>
<dbReference type="CDD" id="cd18186">
    <property type="entry name" value="BTB_POZ_ZBTB_KLHL-like"/>
    <property type="match status" value="1"/>
</dbReference>
<keyword evidence="6" id="KW-1185">Reference proteome</keyword>
<evidence type="ECO:0000256" key="3">
    <source>
        <dbReference type="SAM" id="MobiDB-lite"/>
    </source>
</evidence>
<feature type="region of interest" description="Disordered" evidence="3">
    <location>
        <begin position="698"/>
        <end position="739"/>
    </location>
</feature>
<dbReference type="PROSITE" id="PS50097">
    <property type="entry name" value="BTB"/>
    <property type="match status" value="1"/>
</dbReference>
<dbReference type="Gene3D" id="3.30.710.10">
    <property type="entry name" value="Potassium Channel Kv1.1, Chain A"/>
    <property type="match status" value="1"/>
</dbReference>
<dbReference type="SMART" id="SM00248">
    <property type="entry name" value="ANK"/>
    <property type="match status" value="2"/>
</dbReference>
<feature type="repeat" description="RCC1" evidence="2">
    <location>
        <begin position="231"/>
        <end position="280"/>
    </location>
</feature>
<feature type="region of interest" description="Disordered" evidence="3">
    <location>
        <begin position="538"/>
        <end position="562"/>
    </location>
</feature>
<feature type="compositionally biased region" description="Polar residues" evidence="3">
    <location>
        <begin position="1603"/>
        <end position="1612"/>
    </location>
</feature>
<dbReference type="InterPro" id="IPR002110">
    <property type="entry name" value="Ankyrin_rpt"/>
</dbReference>
<dbReference type="SUPFAM" id="SSF48403">
    <property type="entry name" value="Ankyrin repeat"/>
    <property type="match status" value="1"/>
</dbReference>
<dbReference type="PANTHER" id="PTHR22872">
    <property type="entry name" value="BTK-BINDING PROTEIN-RELATED"/>
    <property type="match status" value="1"/>
</dbReference>
<feature type="compositionally biased region" description="Low complexity" evidence="3">
    <location>
        <begin position="539"/>
        <end position="562"/>
    </location>
</feature>
<dbReference type="SMART" id="SM00225">
    <property type="entry name" value="BTB"/>
    <property type="match status" value="1"/>
</dbReference>
<feature type="region of interest" description="Disordered" evidence="3">
    <location>
        <begin position="1289"/>
        <end position="1423"/>
    </location>
</feature>
<dbReference type="SUPFAM" id="SSF50985">
    <property type="entry name" value="RCC1/BLIP-II"/>
    <property type="match status" value="1"/>
</dbReference>
<comment type="caution">
    <text evidence="5">The sequence shown here is derived from an EMBL/GenBank/DDBJ whole genome shotgun (WGS) entry which is preliminary data.</text>
</comment>
<feature type="region of interest" description="Disordered" evidence="3">
    <location>
        <begin position="1438"/>
        <end position="1459"/>
    </location>
</feature>
<feature type="domain" description="BTB" evidence="4">
    <location>
        <begin position="981"/>
        <end position="1052"/>
    </location>
</feature>
<feature type="compositionally biased region" description="Polar residues" evidence="3">
    <location>
        <begin position="1289"/>
        <end position="1309"/>
    </location>
</feature>
<feature type="compositionally biased region" description="Basic and acidic residues" evidence="3">
    <location>
        <begin position="1565"/>
        <end position="1583"/>
    </location>
</feature>
<name>A0AAD5Z0C8_9AGAR</name>
<gene>
    <name evidence="5" type="ORF">NP233_g344</name>
</gene>
<proteinExistence type="predicted"/>
<dbReference type="PANTHER" id="PTHR22872:SF2">
    <property type="entry name" value="INHIBITOR OF BRUTON TYROSINE KINASE"/>
    <property type="match status" value="1"/>
</dbReference>
<dbReference type="Proteomes" id="UP001213000">
    <property type="component" value="Unassembled WGS sequence"/>
</dbReference>
<dbReference type="InterPro" id="IPR000408">
    <property type="entry name" value="Reg_chr_condens"/>
</dbReference>
<dbReference type="InterPro" id="IPR000210">
    <property type="entry name" value="BTB/POZ_dom"/>
</dbReference>
<evidence type="ECO:0000256" key="2">
    <source>
        <dbReference type="PROSITE-ProRule" id="PRU00235"/>
    </source>
</evidence>
<dbReference type="PROSITE" id="PS50012">
    <property type="entry name" value="RCC1_3"/>
    <property type="match status" value="4"/>
</dbReference>
<feature type="compositionally biased region" description="Polar residues" evidence="3">
    <location>
        <begin position="1404"/>
        <end position="1416"/>
    </location>
</feature>
<evidence type="ECO:0000313" key="6">
    <source>
        <dbReference type="Proteomes" id="UP001213000"/>
    </source>
</evidence>
<feature type="repeat" description="RCC1" evidence="2">
    <location>
        <begin position="160"/>
        <end position="228"/>
    </location>
</feature>
<dbReference type="SUPFAM" id="SSF54695">
    <property type="entry name" value="POZ domain"/>
    <property type="match status" value="1"/>
</dbReference>
<sequence>MSLLHDYFHTRNLQLFQRLLLETSSASSSSADKSHTQLSTSAGKSSYKKHGVLGNVEVNGKDWLGRTALHLAAASIEHLDYVRALLKHPAINVNVLDEESHWTPLHRAMYNANIPAARLLLQRSDIDVTITDNEGYTAFDVYNSTLVGTKPAEEESESYAELYTWGTNVNAALGLGDSNDRVCPEHVSLQPKEDEEDLEGKNLAVRFQPVKVKDVVMSKLHTVVITSESGGNLRVCGFGSGGRLGPYSHTQYTFKPLTQLSQTIISVALGQDHTLALTKAGEVLSWGLNRFSQLGYLVELPANGRGTEEPIQYTPRKIQNSLRKEIVKGVAASKVASACWTDDSVYTWGTNFGQLGYDKVAQPVQVFPRKVSRLTMPVISIAMTDNAMACLMQNRQVECFYNDGHHRINFPTHAFPSPIRPYRPPQAHKDSRMAKITSCGDLFASLSYHGEVFIFSPSATSSTNTTSNNIATSTSYTIQESESSTPRPGGPFKCQRVWALRKKSSAVKDVAIGADGSIIICTVSGHVYVRTRNPTKLNPSSASLSTLSSTPSGSGPGTTSSASQKAFKFHRIPFLQRVVKVCANATGAFGALRVEVPIKEIEVKGDMVGVELGRVAPWLGVGRDLEDEVEDVFGWRTHAVASIADDGGATGHKRRGGAGADSDNEDAEGEMEDDAVEGDIRVLKEICDAIKREERVRLMEPGTSVPAPASRSINEEEGEQPNEEGKQLDERSPQAQHESDIPVTLAGPDVSAATGHVDEEVEQLDDKIQQTPHGSDMLVICEKTDCYPLHLTSLRLPPIRNQGSRFPPFLPSPFRRHVLPLQTLIHPPNPSPVFSSPHLTPSQLLIILTYLYSDNVLTIWDRRIASVIVPYFHQQFQQQPRVKEDKLKWDVGQVRNEVVGLARVLELRDVLGVLERPVKVTLAPSIQRSGGIVKDLGRLFDRVNIGSEKSREAEVELEGKDDDAEGGEGEENVEAQVALRPDVILELEDREVRTHSVILRSRSDLFKSFFDEPDWTRDRWAVDESGEGGGLVVRVNLRHLKWRVMEFVLKFMCCGCDRELFEKLKFVKNVDELVEFMFEVMAAANELLLDRLVLLCSSVILTWSSFHNACSILSDSTHFSCIPLINKIQYYITSNMELFLQSHMLDELPIELVYQLARYAQEKQKEKAPFVNGGKLLDEVMIRWCDWLDDTDVPVPFVRSWRVWREKTKSLPIPKFERKVDAVGEKEKGLRKPPSADDLFVMDDTEGPTLLHDPAQSAAASAGPAWKVYVAPKVDMKAVMAEAAQGQLKTNTNISDPSRTPGSNITWRTPGSRPEYETPKAQSTGPSSSQPSTPQKSRPIPSGSGSGSQGRIPSLGKLPRNVVTTPTKQTPGSSVSTPGAAPSGPVMGPTITPMRMPAGGSKANGGQRNVSGSSKAWASPRPIDTLTPIVPAAQNTFRASAEGTTSSTSSTTVNTNDNTNHRSISFLDIQHSQKEEQLFLGDLQKDKRSLLEIQEEEAARKEEEAARKEEENFLRWWQEEEARVKREMEVLEGFKRGSSTGGGAGAGGKRKGSGSGRGRGSGGGERGERGDGAERGERGERRGGGGAGGRGGPKARKEGKQMKQANVTTLEGQSLAGPSFIAGSSTTPTPKNLRPPQQRKPSQKNQQHHQPRAPDQQQQT</sequence>
<feature type="region of interest" description="Disordered" evidence="3">
    <location>
        <begin position="1497"/>
        <end position="1516"/>
    </location>
</feature>
<dbReference type="Gene3D" id="2.130.10.30">
    <property type="entry name" value="Regulator of chromosome condensation 1/beta-lactamase-inhibitor protein II"/>
    <property type="match status" value="1"/>
</dbReference>
<dbReference type="InterPro" id="IPR011333">
    <property type="entry name" value="SKP1/BTB/POZ_sf"/>
</dbReference>
<feature type="compositionally biased region" description="Low complexity" evidence="3">
    <location>
        <begin position="1444"/>
        <end position="1458"/>
    </location>
</feature>
<dbReference type="PRINTS" id="PR00633">
    <property type="entry name" value="RCCNDNSATION"/>
</dbReference>